<dbReference type="CDD" id="cd02859">
    <property type="entry name" value="E_set_AMPKbeta_like_N"/>
    <property type="match status" value="1"/>
</dbReference>
<feature type="compositionally biased region" description="Acidic residues" evidence="1">
    <location>
        <begin position="266"/>
        <end position="275"/>
    </location>
</feature>
<dbReference type="Gene3D" id="2.60.40.10">
    <property type="entry name" value="Immunoglobulins"/>
    <property type="match status" value="1"/>
</dbReference>
<feature type="compositionally biased region" description="Basic and acidic residues" evidence="1">
    <location>
        <begin position="276"/>
        <end position="288"/>
    </location>
</feature>
<organism evidence="2 3">
    <name type="scientific">Claviceps arundinis</name>
    <dbReference type="NCBI Taxonomy" id="1623583"/>
    <lineage>
        <taxon>Eukaryota</taxon>
        <taxon>Fungi</taxon>
        <taxon>Dikarya</taxon>
        <taxon>Ascomycota</taxon>
        <taxon>Pezizomycotina</taxon>
        <taxon>Sordariomycetes</taxon>
        <taxon>Hypocreomycetidae</taxon>
        <taxon>Hypocreales</taxon>
        <taxon>Clavicipitaceae</taxon>
        <taxon>Claviceps</taxon>
    </lineage>
</organism>
<feature type="region of interest" description="Disordered" evidence="1">
    <location>
        <begin position="238"/>
        <end position="288"/>
    </location>
</feature>
<dbReference type="InterPro" id="IPR014756">
    <property type="entry name" value="Ig_E-set"/>
</dbReference>
<reference evidence="2" key="1">
    <citation type="journal article" date="2020" name="bioRxiv">
        <title>Whole genome comparisons of ergot fungi reveals the divergence and evolution of species within the genus Claviceps are the result of varying mechanisms driving genome evolution and host range expansion.</title>
        <authorList>
            <person name="Wyka S.A."/>
            <person name="Mondo S.J."/>
            <person name="Liu M."/>
            <person name="Dettman J."/>
            <person name="Nalam V."/>
            <person name="Broders K.D."/>
        </authorList>
    </citation>
    <scope>NUCLEOTIDE SEQUENCE</scope>
    <source>
        <strain evidence="2">CCC 1102</strain>
    </source>
</reference>
<accession>A0A9P7MZL4</accession>
<protein>
    <recommendedName>
        <fullName evidence="4">AMP-activated protein kinase glycogen-binding domain-containing protein</fullName>
    </recommendedName>
</protein>
<evidence type="ECO:0008006" key="4">
    <source>
        <dbReference type="Google" id="ProtNLM"/>
    </source>
</evidence>
<feature type="compositionally biased region" description="Polar residues" evidence="1">
    <location>
        <begin position="243"/>
        <end position="257"/>
    </location>
</feature>
<dbReference type="AlphaFoldDB" id="A0A9P7MZL4"/>
<evidence type="ECO:0000256" key="1">
    <source>
        <dbReference type="SAM" id="MobiDB-lite"/>
    </source>
</evidence>
<evidence type="ECO:0000313" key="2">
    <source>
        <dbReference type="EMBL" id="KAG5975469.1"/>
    </source>
</evidence>
<sequence>MSADKSTVTLIYRKTGLAAPLFVAGSFTNPAWECQEMHSVANESGEHRFTIQVPVEPGKEYRYRFRTSDDGSWFVDERGSTGVYFAPDLSATEGALIDPASTALNSLGQNCNILKVPVTIKTGDELCLYPVEAEQNSSLAAADERQATLSAASASIPTNKSLNIAKEGVPRSGTPIKQVAAVAAEVADTAAKLDGPSLKPSSLMALRNDVHTDPAIEEQIDTPLFAHESFGNYEFTEHETDQNGDMGTGQRSASLPSNGGGSVGDIVDDVDIDDPTLEKFPSDKESVLDTLRKIQSSTEERRVSQDEGQHSALAVSMRTSIDSSEEYDFSPSPSSRQREDRISRSSFGCPRSAASLGCIAEEPKTGEDASFSLKDGKHDESQTASTNTSGTKSTDAGGSLTVNAVKA</sequence>
<name>A0A9P7MZL4_9HYPO</name>
<feature type="region of interest" description="Disordered" evidence="1">
    <location>
        <begin position="318"/>
        <end position="407"/>
    </location>
</feature>
<dbReference type="OrthoDB" id="5350410at2759"/>
<comment type="caution">
    <text evidence="2">The sequence shown here is derived from an EMBL/GenBank/DDBJ whole genome shotgun (WGS) entry which is preliminary data.</text>
</comment>
<dbReference type="Proteomes" id="UP000784919">
    <property type="component" value="Unassembled WGS sequence"/>
</dbReference>
<feature type="compositionally biased region" description="Polar residues" evidence="1">
    <location>
        <begin position="382"/>
        <end position="407"/>
    </location>
</feature>
<proteinExistence type="predicted"/>
<dbReference type="EMBL" id="SRPS01000024">
    <property type="protein sequence ID" value="KAG5975469.1"/>
    <property type="molecule type" value="Genomic_DNA"/>
</dbReference>
<gene>
    <name evidence="2" type="ORF">E4U56_003669</name>
</gene>
<dbReference type="InterPro" id="IPR013783">
    <property type="entry name" value="Ig-like_fold"/>
</dbReference>
<evidence type="ECO:0000313" key="3">
    <source>
        <dbReference type="Proteomes" id="UP000784919"/>
    </source>
</evidence>
<dbReference type="SUPFAM" id="SSF81296">
    <property type="entry name" value="E set domains"/>
    <property type="match status" value="1"/>
</dbReference>